<dbReference type="OrthoDB" id="49151at2759"/>
<feature type="region of interest" description="Disordered" evidence="7">
    <location>
        <begin position="1"/>
        <end position="80"/>
    </location>
</feature>
<evidence type="ECO:0000256" key="5">
    <source>
        <dbReference type="ARBA" id="ARBA00029543"/>
    </source>
</evidence>
<dbReference type="Pfam" id="PF09749">
    <property type="entry name" value="HVSL"/>
    <property type="match status" value="1"/>
</dbReference>
<comment type="caution">
    <text evidence="8">The sequence shown here is derived from an EMBL/GenBank/DDBJ whole genome shotgun (WGS) entry which is preliminary data.</text>
</comment>
<organism evidence="8 9">
    <name type="scientific">Lobosporangium transversale</name>
    <dbReference type="NCBI Taxonomy" id="64571"/>
    <lineage>
        <taxon>Eukaryota</taxon>
        <taxon>Fungi</taxon>
        <taxon>Fungi incertae sedis</taxon>
        <taxon>Mucoromycota</taxon>
        <taxon>Mortierellomycotina</taxon>
        <taxon>Mortierellomycetes</taxon>
        <taxon>Mortierellales</taxon>
        <taxon>Mortierellaceae</taxon>
        <taxon>Lobosporangium</taxon>
    </lineage>
</organism>
<keyword evidence="4" id="KW-0539">Nucleus</keyword>
<dbReference type="RefSeq" id="XP_021883229.1">
    <property type="nucleotide sequence ID" value="XM_022023471.1"/>
</dbReference>
<proteinExistence type="predicted"/>
<dbReference type="Gene3D" id="3.90.1140.10">
    <property type="entry name" value="Cyclic phosphodiesterase"/>
    <property type="match status" value="1"/>
</dbReference>
<keyword evidence="1" id="KW-0540">Nuclease</keyword>
<dbReference type="AlphaFoldDB" id="A0A1Y2GUF9"/>
<evidence type="ECO:0000256" key="1">
    <source>
        <dbReference type="ARBA" id="ARBA00022722"/>
    </source>
</evidence>
<evidence type="ECO:0000256" key="2">
    <source>
        <dbReference type="ARBA" id="ARBA00022801"/>
    </source>
</evidence>
<dbReference type="GO" id="GO:0016829">
    <property type="term" value="F:lyase activity"/>
    <property type="evidence" value="ECO:0007669"/>
    <property type="project" value="UniProtKB-KW"/>
</dbReference>
<feature type="compositionally biased region" description="Basic and acidic residues" evidence="7">
    <location>
        <begin position="64"/>
        <end position="78"/>
    </location>
</feature>
<evidence type="ECO:0000256" key="7">
    <source>
        <dbReference type="SAM" id="MobiDB-lite"/>
    </source>
</evidence>
<evidence type="ECO:0000313" key="9">
    <source>
        <dbReference type="Proteomes" id="UP000193648"/>
    </source>
</evidence>
<protein>
    <recommendedName>
        <fullName evidence="5">U6 snRNA phosphodiesterase 1</fullName>
    </recommendedName>
    <alternativeName>
        <fullName evidence="6">3'-5' RNA exonuclease USB1</fullName>
    </alternativeName>
</protein>
<dbReference type="PANTHER" id="PTHR13522">
    <property type="entry name" value="U6 SNRNA PHOSPHODIESTERASE 1"/>
    <property type="match status" value="1"/>
</dbReference>
<evidence type="ECO:0000313" key="8">
    <source>
        <dbReference type="EMBL" id="ORZ22675.1"/>
    </source>
</evidence>
<dbReference type="GeneID" id="33565315"/>
<dbReference type="InParanoid" id="A0A1Y2GUF9"/>
<dbReference type="InterPro" id="IPR027521">
    <property type="entry name" value="Usb1"/>
</dbReference>
<dbReference type="PANTHER" id="PTHR13522:SF3">
    <property type="entry name" value="U6 SNRNA PHOSPHODIESTERASE 1"/>
    <property type="match status" value="1"/>
</dbReference>
<gene>
    <name evidence="8" type="ORF">BCR41DRAFT_349463</name>
</gene>
<dbReference type="STRING" id="64571.A0A1Y2GUF9"/>
<keyword evidence="2" id="KW-0378">Hydrolase</keyword>
<evidence type="ECO:0000256" key="6">
    <source>
        <dbReference type="ARBA" id="ARBA00030030"/>
    </source>
</evidence>
<accession>A0A1Y2GUF9</accession>
<evidence type="ECO:0000256" key="3">
    <source>
        <dbReference type="ARBA" id="ARBA00023239"/>
    </source>
</evidence>
<dbReference type="FunCoup" id="A0A1Y2GUF9">
    <property type="interactions" value="185"/>
</dbReference>
<keyword evidence="3" id="KW-0456">Lyase</keyword>
<keyword evidence="9" id="KW-1185">Reference proteome</keyword>
<name>A0A1Y2GUF9_9FUNG</name>
<dbReference type="Proteomes" id="UP000193648">
    <property type="component" value="Unassembled WGS sequence"/>
</dbReference>
<reference evidence="8 9" key="1">
    <citation type="submission" date="2016-07" db="EMBL/GenBank/DDBJ databases">
        <title>Pervasive Adenine N6-methylation of Active Genes in Fungi.</title>
        <authorList>
            <consortium name="DOE Joint Genome Institute"/>
            <person name="Mondo S.J."/>
            <person name="Dannebaum R.O."/>
            <person name="Kuo R.C."/>
            <person name="Labutti K."/>
            <person name="Haridas S."/>
            <person name="Kuo A."/>
            <person name="Salamov A."/>
            <person name="Ahrendt S.R."/>
            <person name="Lipzen A."/>
            <person name="Sullivan W."/>
            <person name="Andreopoulos W.B."/>
            <person name="Clum A."/>
            <person name="Lindquist E."/>
            <person name="Daum C."/>
            <person name="Ramamoorthy G.K."/>
            <person name="Gryganskyi A."/>
            <person name="Culley D."/>
            <person name="Magnuson J.K."/>
            <person name="James T.Y."/>
            <person name="O'Malley M.A."/>
            <person name="Stajich J.E."/>
            <person name="Spatafora J.W."/>
            <person name="Visel A."/>
            <person name="Grigoriev I.V."/>
        </authorList>
    </citation>
    <scope>NUCLEOTIDE SEQUENCE [LARGE SCALE GENOMIC DNA]</scope>
    <source>
        <strain evidence="8 9">NRRL 3116</strain>
    </source>
</reference>
<dbReference type="GO" id="GO:0034477">
    <property type="term" value="P:U6 snRNA 3'-end processing"/>
    <property type="evidence" value="ECO:0007669"/>
    <property type="project" value="InterPro"/>
</dbReference>
<sequence>MPLVDYGSSSDEDERPVSQPNVKSDGNDANRKGVKRSLQNESEVASHKRPKALPPLPVSLTNLFKDRERQPDNPERHQGRIRNRAHIDGSWPVHVYLEVKLSSELFDIVKTLTKRAREMAPNTVSLLQSLESVKDSKAIPIEAETAADATELHISLTRPLYLQELHLGGFMSDIRTAFKNKKRFSLSFSGVQSFANDEKTRSFLSLRVGSGHAELVLYRVDRKSCGRDGYHCATILTTQIL</sequence>
<evidence type="ECO:0000256" key="4">
    <source>
        <dbReference type="ARBA" id="ARBA00023242"/>
    </source>
</evidence>
<dbReference type="EMBL" id="MCFF01000010">
    <property type="protein sequence ID" value="ORZ22675.1"/>
    <property type="molecule type" value="Genomic_DNA"/>
</dbReference>
<dbReference type="GO" id="GO:0005634">
    <property type="term" value="C:nucleus"/>
    <property type="evidence" value="ECO:0007669"/>
    <property type="project" value="TreeGrafter"/>
</dbReference>
<dbReference type="GO" id="GO:0000175">
    <property type="term" value="F:3'-5'-RNA exonuclease activity"/>
    <property type="evidence" value="ECO:0007669"/>
    <property type="project" value="TreeGrafter"/>
</dbReference>